<organism evidence="7 8">
    <name type="scientific">Trichormus variabilis N2B</name>
    <dbReference type="NCBI Taxonomy" id="2681315"/>
    <lineage>
        <taxon>Bacteria</taxon>
        <taxon>Bacillati</taxon>
        <taxon>Cyanobacteriota</taxon>
        <taxon>Cyanophyceae</taxon>
        <taxon>Nostocales</taxon>
        <taxon>Nostocaceae</taxon>
        <taxon>Trichormus</taxon>
    </lineage>
</organism>
<feature type="transmembrane region" description="Helical" evidence="5">
    <location>
        <begin position="217"/>
        <end position="233"/>
    </location>
</feature>
<comment type="subcellular location">
    <subcellularLocation>
        <location evidence="1">Membrane</location>
        <topology evidence="1">Multi-pass membrane protein</topology>
    </subcellularLocation>
</comment>
<keyword evidence="4 5" id="KW-0472">Membrane</keyword>
<comment type="caution">
    <text evidence="7">The sequence shown here is derived from an EMBL/GenBank/DDBJ whole genome shotgun (WGS) entry which is preliminary data.</text>
</comment>
<dbReference type="EMBL" id="JACKZP010000079">
    <property type="protein sequence ID" value="MBC1303876.1"/>
    <property type="molecule type" value="Genomic_DNA"/>
</dbReference>
<feature type="domain" description="O-antigen ligase-related" evidence="6">
    <location>
        <begin position="200"/>
        <end position="344"/>
    </location>
</feature>
<evidence type="ECO:0000313" key="8">
    <source>
        <dbReference type="Proteomes" id="UP000570851"/>
    </source>
</evidence>
<evidence type="ECO:0000259" key="6">
    <source>
        <dbReference type="Pfam" id="PF04932"/>
    </source>
</evidence>
<keyword evidence="2 5" id="KW-0812">Transmembrane</keyword>
<evidence type="ECO:0000256" key="4">
    <source>
        <dbReference type="ARBA" id="ARBA00023136"/>
    </source>
</evidence>
<evidence type="ECO:0000256" key="2">
    <source>
        <dbReference type="ARBA" id="ARBA00022692"/>
    </source>
</evidence>
<dbReference type="InterPro" id="IPR007016">
    <property type="entry name" value="O-antigen_ligase-rel_domated"/>
</dbReference>
<feature type="transmembrane region" description="Helical" evidence="5">
    <location>
        <begin position="77"/>
        <end position="94"/>
    </location>
</feature>
<dbReference type="PANTHER" id="PTHR37422">
    <property type="entry name" value="TEICHURONIC ACID BIOSYNTHESIS PROTEIN TUAE"/>
    <property type="match status" value="1"/>
</dbReference>
<dbReference type="InterPro" id="IPR051533">
    <property type="entry name" value="WaaL-like"/>
</dbReference>
<evidence type="ECO:0000256" key="3">
    <source>
        <dbReference type="ARBA" id="ARBA00022989"/>
    </source>
</evidence>
<keyword evidence="7" id="KW-0436">Ligase</keyword>
<sequence length="433" mass="49080">MKKYLLLAEKAFTVLSLLHYSGAPLVVILSGGASEGDDSIAAPDFALIQFIFLIIYFITFALLVLRWKKVIQLINKDWYIWLLLLVAIFSIFWSDVPAMTQSRVIALSGTLLFPLYLASRYTLKEQLHLLAWTFGIAIVGSFLFAFGLRNYGRMAGVHFGTWRGIYNHKNVLGKVMAPSAMVFLLLALQPEKKRWLFWGGFIASIWLIIASKASSPLINVITLSLSLFLFRILRWRYNFMIPALVGITTLSTIAYILMTTNAEAIAALLGKDLTLTGRTNFWPLIIDKIAERPWFGYGYGAFWLGWTGPSADIWYSSGWKPPNSHNGYLDLCLELGLVGLSLYVIDYLQGLLKALAYVRSVKTSDGFWPGVFLMYVVLSNLTESTLLIQNNFFFVIQISILLSLRICEEQKTTHSMIKHKKKINYSQKTYKIP</sequence>
<dbReference type="PANTHER" id="PTHR37422:SF17">
    <property type="entry name" value="O-ANTIGEN LIGASE"/>
    <property type="match status" value="1"/>
</dbReference>
<feature type="transmembrane region" description="Helical" evidence="5">
    <location>
        <begin position="171"/>
        <end position="188"/>
    </location>
</feature>
<reference evidence="7 8" key="1">
    <citation type="submission" date="2019-11" db="EMBL/GenBank/DDBJ databases">
        <title>Comparison of genomes from free-living endosymbiotic cyanobacteria isolated from Azolla.</title>
        <authorList>
            <person name="Thiel T."/>
            <person name="Pratte B."/>
        </authorList>
    </citation>
    <scope>NUCLEOTIDE SEQUENCE [LARGE SCALE GENOMIC DNA]</scope>
    <source>
        <strain evidence="7 8">N2B</strain>
    </source>
</reference>
<proteinExistence type="predicted"/>
<keyword evidence="3 5" id="KW-1133">Transmembrane helix</keyword>
<keyword evidence="8" id="KW-1185">Reference proteome</keyword>
<dbReference type="Pfam" id="PF04932">
    <property type="entry name" value="Wzy_C"/>
    <property type="match status" value="1"/>
</dbReference>
<protein>
    <submittedName>
        <fullName evidence="7">O-antigen ligase family protein</fullName>
    </submittedName>
</protein>
<dbReference type="GeneID" id="58722414"/>
<evidence type="ECO:0000256" key="5">
    <source>
        <dbReference type="SAM" id="Phobius"/>
    </source>
</evidence>
<dbReference type="Proteomes" id="UP000570851">
    <property type="component" value="Unassembled WGS sequence"/>
</dbReference>
<evidence type="ECO:0000313" key="7">
    <source>
        <dbReference type="EMBL" id="MBC1303876.1"/>
    </source>
</evidence>
<name>A0ABR6SBU2_ANAVA</name>
<dbReference type="RefSeq" id="WP_011321500.1">
    <property type="nucleotide sequence ID" value="NZ_JACKZP010000079.1"/>
</dbReference>
<feature type="transmembrane region" description="Helical" evidence="5">
    <location>
        <begin position="12"/>
        <end position="33"/>
    </location>
</feature>
<gene>
    <name evidence="7" type="ORF">GNE12_18370</name>
</gene>
<feature type="transmembrane region" description="Helical" evidence="5">
    <location>
        <begin position="240"/>
        <end position="258"/>
    </location>
</feature>
<feature type="transmembrane region" description="Helical" evidence="5">
    <location>
        <begin position="45"/>
        <end position="65"/>
    </location>
</feature>
<accession>A0ABR6SBU2</accession>
<evidence type="ECO:0000256" key="1">
    <source>
        <dbReference type="ARBA" id="ARBA00004141"/>
    </source>
</evidence>
<dbReference type="GO" id="GO:0016874">
    <property type="term" value="F:ligase activity"/>
    <property type="evidence" value="ECO:0007669"/>
    <property type="project" value="UniProtKB-KW"/>
</dbReference>
<feature type="transmembrane region" description="Helical" evidence="5">
    <location>
        <begin position="129"/>
        <end position="151"/>
    </location>
</feature>